<gene>
    <name evidence="1" type="ORF">EUA07_02500</name>
</gene>
<accession>A0A4Q2SK92</accession>
<sequence length="256" mass="28059">MKPVAATSRLVRVHLEFVTLAERPELMDVFWDMETSWPEFMKHDPIGNGYYASLEEFAEFVLVCLDESGRMVAKAHSVPFRLPEGELPDAGWDFAIRSGLLTKLWGEDPDAVSAVEIAIEPGLQGSGLSGRIVAALRDNAGRLGFGELLAPVRPNGKADVHEPMAAYALRTRDDGLPVDPWLRVHVRAGGRIDRVCPRSMVIPGTVEEWREWTGLPFDTTGPVVVPGALAPVMCDAEHGTATYVEPNVWVRHPTGA</sequence>
<keyword evidence="2" id="KW-1185">Reference proteome</keyword>
<dbReference type="EMBL" id="SDWU01000002">
    <property type="protein sequence ID" value="RYC04419.1"/>
    <property type="molecule type" value="Genomic_DNA"/>
</dbReference>
<dbReference type="Proteomes" id="UP000293291">
    <property type="component" value="Unassembled WGS sequence"/>
</dbReference>
<protein>
    <submittedName>
        <fullName evidence="1">N-acetyltransferase</fullName>
    </submittedName>
</protein>
<name>A0A4Q2SK92_9ACTN</name>
<dbReference type="SUPFAM" id="SSF55729">
    <property type="entry name" value="Acyl-CoA N-acyltransferases (Nat)"/>
    <property type="match status" value="1"/>
</dbReference>
<evidence type="ECO:0000313" key="1">
    <source>
        <dbReference type="EMBL" id="RYC04419.1"/>
    </source>
</evidence>
<dbReference type="OrthoDB" id="342444at2"/>
<comment type="caution">
    <text evidence="1">The sequence shown here is derived from an EMBL/GenBank/DDBJ whole genome shotgun (WGS) entry which is preliminary data.</text>
</comment>
<dbReference type="Gene3D" id="3.40.630.30">
    <property type="match status" value="1"/>
</dbReference>
<keyword evidence="1" id="KW-0808">Transferase</keyword>
<dbReference type="AlphaFoldDB" id="A0A4Q2SK92"/>
<reference evidence="1 2" key="1">
    <citation type="submission" date="2019-01" db="EMBL/GenBank/DDBJ databases">
        <title>Novel species of Nocardioides.</title>
        <authorList>
            <person name="Liu Q."/>
            <person name="Xin Y.-H."/>
        </authorList>
    </citation>
    <scope>NUCLEOTIDE SEQUENCE [LARGE SCALE GENOMIC DNA]</scope>
    <source>
        <strain evidence="1 2">CGMCC 4.6875</strain>
    </source>
</reference>
<organism evidence="1 2">
    <name type="scientific">Nocardioides ganghwensis</name>
    <dbReference type="NCBI Taxonomy" id="252230"/>
    <lineage>
        <taxon>Bacteria</taxon>
        <taxon>Bacillati</taxon>
        <taxon>Actinomycetota</taxon>
        <taxon>Actinomycetes</taxon>
        <taxon>Propionibacteriales</taxon>
        <taxon>Nocardioidaceae</taxon>
        <taxon>Nocardioides</taxon>
    </lineage>
</organism>
<evidence type="ECO:0000313" key="2">
    <source>
        <dbReference type="Proteomes" id="UP000293291"/>
    </source>
</evidence>
<proteinExistence type="predicted"/>
<dbReference type="GO" id="GO:0016740">
    <property type="term" value="F:transferase activity"/>
    <property type="evidence" value="ECO:0007669"/>
    <property type="project" value="UniProtKB-KW"/>
</dbReference>
<dbReference type="InterPro" id="IPR016181">
    <property type="entry name" value="Acyl_CoA_acyltransferase"/>
</dbReference>